<dbReference type="Gene3D" id="2.60.120.620">
    <property type="entry name" value="q2cbj1_9rhob like domain"/>
    <property type="match status" value="1"/>
</dbReference>
<dbReference type="PANTHER" id="PTHR31630:SF6">
    <property type="entry name" value="PHYTANOYL-COA DIOXYGENASE-RELATED"/>
    <property type="match status" value="1"/>
</dbReference>
<proteinExistence type="predicted"/>
<protein>
    <recommendedName>
        <fullName evidence="3">Phytanoyl-CoA dioxygenase</fullName>
    </recommendedName>
</protein>
<sequence length="817" mass="91389">MVQKEKDSLIPHLNAAENLPEYLQHVREDILTKGYAIIPSLITEQECNSAVELLWDFVQDTSGSLVDRNNAKSWYPQNGLHPLSQSANENNKLEETEDPWPHTGYSSFPDMFQSLGAGYLLGPIREILAERVFEHLYGTKELHVSKEGFTFARPTQVTIDDETYEWRRPEQMTQVKVCGKTQDGNLGEHYDQGHDTEGLFTIQSSVAFIDQNEENGDGHFVCYPHSHSEVHSDITKDIYRGKFSWVPLTNEEITKLNESGIKAQHIYCKKGDVILWRSDLVHAAVPPSNQTPNFRAVGYFSYSPASWSPSFPDVWKTKVDAYRWFKTGDHRAFDESWHDHKRGSDDSNIILSRQRPYFRYSPPNVSIRLAQLYGLLPYLEDKDEFQKAIERATIRGVRFTEGNLFDERRSSFEPIMTSICQSISLTDGSALPGQDKYLGGMCSPCGNFIYGVPGHAKRVLCINTKTNEMSMIGDSYSGQFKWLRGLEVPSGAMGEKAEEFPSGCCLALPSNASSVLKINCATNEVTTFGELEEKGWLYHGGNLADDGFVYAIPANATRVLKIDPRNETLELIGPEFPGRQKWFGGIMGADKCIYGIAQNANGVLKINPFTQECTILGEGTLGDGQWKWHGGMAINDGKKIIGFPNNADTVLVIDVEEQSVYEVGDASILKSGRHRIPQDRRYKYLGGACTQDSKYTYLFPCDAERVLKINNDTLELSLVGPELLEGENKYQNGFVSSDGCLYGIPQRAAGVIRIIPETIHGREGEGDVVDVLYCGDEYVGVKDKFEGGVIDFDGAIYCIPLRAKKLLKVIPATRINS</sequence>
<name>A0AAD3CHJ1_9STRA</name>
<comment type="caution">
    <text evidence="1">The sequence shown here is derived from an EMBL/GenBank/DDBJ whole genome shotgun (WGS) entry which is preliminary data.</text>
</comment>
<keyword evidence="2" id="KW-1185">Reference proteome</keyword>
<evidence type="ECO:0008006" key="3">
    <source>
        <dbReference type="Google" id="ProtNLM"/>
    </source>
</evidence>
<dbReference type="Proteomes" id="UP001054902">
    <property type="component" value="Unassembled WGS sequence"/>
</dbReference>
<evidence type="ECO:0000313" key="2">
    <source>
        <dbReference type="Proteomes" id="UP001054902"/>
    </source>
</evidence>
<dbReference type="AlphaFoldDB" id="A0AAD3CHJ1"/>
<dbReference type="SUPFAM" id="SSF51197">
    <property type="entry name" value="Clavaminate synthase-like"/>
    <property type="match status" value="1"/>
</dbReference>
<accession>A0AAD3CHJ1</accession>
<dbReference type="EMBL" id="BLLK01000020">
    <property type="protein sequence ID" value="GFH44939.1"/>
    <property type="molecule type" value="Genomic_DNA"/>
</dbReference>
<evidence type="ECO:0000313" key="1">
    <source>
        <dbReference type="EMBL" id="GFH44939.1"/>
    </source>
</evidence>
<dbReference type="SUPFAM" id="SSF63825">
    <property type="entry name" value="YWTD domain"/>
    <property type="match status" value="1"/>
</dbReference>
<gene>
    <name evidence="1" type="ORF">CTEN210_01413</name>
</gene>
<organism evidence="1 2">
    <name type="scientific">Chaetoceros tenuissimus</name>
    <dbReference type="NCBI Taxonomy" id="426638"/>
    <lineage>
        <taxon>Eukaryota</taxon>
        <taxon>Sar</taxon>
        <taxon>Stramenopiles</taxon>
        <taxon>Ochrophyta</taxon>
        <taxon>Bacillariophyta</taxon>
        <taxon>Coscinodiscophyceae</taxon>
        <taxon>Chaetocerotophycidae</taxon>
        <taxon>Chaetocerotales</taxon>
        <taxon>Chaetocerotaceae</taxon>
        <taxon>Chaetoceros</taxon>
    </lineage>
</organism>
<reference evidence="1 2" key="1">
    <citation type="journal article" date="2021" name="Sci. Rep.">
        <title>The genome of the diatom Chaetoceros tenuissimus carries an ancient integrated fragment of an extant virus.</title>
        <authorList>
            <person name="Hongo Y."/>
            <person name="Kimura K."/>
            <person name="Takaki Y."/>
            <person name="Yoshida Y."/>
            <person name="Baba S."/>
            <person name="Kobayashi G."/>
            <person name="Nagasaki K."/>
            <person name="Hano T."/>
            <person name="Tomaru Y."/>
        </authorList>
    </citation>
    <scope>NUCLEOTIDE SEQUENCE [LARGE SCALE GENOMIC DNA]</scope>
    <source>
        <strain evidence="1 2">NIES-3715</strain>
    </source>
</reference>
<dbReference type="PANTHER" id="PTHR31630">
    <property type="entry name" value="PHYTANOYL-COA DIOXYGENASE-RELATED-RELATED"/>
    <property type="match status" value="1"/>
</dbReference>